<dbReference type="PROSITE" id="PS51722">
    <property type="entry name" value="G_TR_2"/>
    <property type="match status" value="1"/>
</dbReference>
<dbReference type="InterPro" id="IPR023115">
    <property type="entry name" value="TIF_IF2_dom3"/>
</dbReference>
<sequence length="1144" mass="122657">MAKIRVYELAKELGKDNKVMENLIRGLGVEIKGVMSTLDDDQAELVRRHIQGGGRREPERTDTARAGGPAVIRRPGRGPRPSDEVEDESEVARPAPPIVRPSPVQQPPQQQQPAPVIRRPVPPPAAAQPVVRPSAPVRPSEPTRPPETPWATPAVTQPREPQREVRSVAESVEVRERVSEPVETRPSQPVQAPVQAEPPAPPVEARPVVTTPSEPVQAPAEPVLPEPVQAPAEPVVAAPPPQPVVAPPAPVIQAPVQPAPPQRPVVQQPQAPVQRPVQRPAQPPVSRAESRPEVRRPEPSRPQPQQAAPRAPAPEVGTRIQLPPGTKRLPGGVASRMEDHPRGGEARGESRDMPRGEPHRRSPDGPRGTPPQGQVGPVGTPLRPGVQTRPGPGKPGAPTQTGTRPLGSGPQLGQTGPRGQVVQPAPVAARPGERSSGGPSGRPAAPAAPQAQQQQQPPQQAQPVALDDVANRRVVRDESGVIVGAAPQRAEPRIVGFVQLANRPRPQQVIITDASDSQQRGRATIRKEREERAQQQGRKRKTMVRNVRGRPGVPGARPSTQEMSESKKRIRVDEAIPVADLAHQMGKKATMLLKTLWGMGLRGVTINSSIDAETAELVAAEYGYTVENVAFQEDQYFDEGAEEGAGETRAPVVTIMGHVDHGKTSLLDRIRKATVAEGEAGGITQHIGAYKVSTAKGDVVFLDTPGHEAFSAMRARGAQVTDVVVLVVAADDGIMPTTVEAIKHAREANVPLVVALNKIDKPDANPGRVKQMLMEHSLVGEEYGGDTIICEVSAKTGKGIEHLLEMLAIQSEILDLRATTEGRAIGVVLEARVDKGRGPIATVLVEAGTLRKGDIVVANEFSGKVRGMLDDRGRALEDVGPSTPVEVLGLDGVPSAGDRFNVVESEKAARQLVTHRREVRRRKESARSGPSIADFIQRKKTPTLKIVLRADVQGSAEALKQALLELSTDKVKVEVISSGVGAITQTDVKTASAGEAVIIGFNTKPVGKAGQIADAEKVPVHTFNVIYNALDKTRELMVGLLEPEYRERDQGEAEVRALFPIPKVGVVAGCRVMRGLIQRTHHVRVVRGGTVIHKGRISSLRVIKEDVKEVREGFECGIVIDSFPEVEPGDILQAFEIETIAPTL</sequence>
<comment type="caution">
    <text evidence="11">The sequence shown here is derived from an EMBL/GenBank/DDBJ whole genome shotgun (WGS) entry which is preliminary data.</text>
</comment>
<evidence type="ECO:0000313" key="12">
    <source>
        <dbReference type="Proteomes" id="UP001217838"/>
    </source>
</evidence>
<feature type="compositionally biased region" description="Pro residues" evidence="9">
    <location>
        <begin position="237"/>
        <end position="250"/>
    </location>
</feature>
<dbReference type="Pfam" id="PF04760">
    <property type="entry name" value="IF2_N"/>
    <property type="match status" value="2"/>
</dbReference>
<feature type="compositionally biased region" description="Low complexity" evidence="9">
    <location>
        <begin position="205"/>
        <end position="236"/>
    </location>
</feature>
<dbReference type="InterPro" id="IPR009000">
    <property type="entry name" value="Transl_B-barrel_sf"/>
</dbReference>
<dbReference type="SUPFAM" id="SSF50447">
    <property type="entry name" value="Translation proteins"/>
    <property type="match status" value="2"/>
</dbReference>
<feature type="compositionally biased region" description="Basic and acidic residues" evidence="9">
    <location>
        <begin position="336"/>
        <end position="364"/>
    </location>
</feature>
<dbReference type="PANTHER" id="PTHR43381:SF5">
    <property type="entry name" value="TR-TYPE G DOMAIN-CONTAINING PROTEIN"/>
    <property type="match status" value="1"/>
</dbReference>
<proteinExistence type="inferred from homology"/>
<gene>
    <name evidence="7 11" type="primary">infB</name>
    <name evidence="11" type="ORF">POL58_40165</name>
</gene>
<dbReference type="Pfam" id="PF22042">
    <property type="entry name" value="EF-G_D2"/>
    <property type="match status" value="1"/>
</dbReference>
<keyword evidence="6 7" id="KW-0342">GTP-binding</keyword>
<dbReference type="SUPFAM" id="SSF52156">
    <property type="entry name" value="Initiation factor IF2/eIF5b, domain 3"/>
    <property type="match status" value="1"/>
</dbReference>
<dbReference type="HAMAP" id="MF_00100_B">
    <property type="entry name" value="IF_2_B"/>
    <property type="match status" value="1"/>
</dbReference>
<dbReference type="Gene3D" id="2.40.30.10">
    <property type="entry name" value="Translation factors"/>
    <property type="match status" value="2"/>
</dbReference>
<dbReference type="NCBIfam" id="TIGR00487">
    <property type="entry name" value="IF-2"/>
    <property type="match status" value="1"/>
</dbReference>
<dbReference type="Gene3D" id="1.10.10.2480">
    <property type="match status" value="1"/>
</dbReference>
<keyword evidence="12" id="KW-1185">Reference proteome</keyword>
<comment type="subcellular location">
    <subcellularLocation>
        <location evidence="7">Cytoplasm</location>
    </subcellularLocation>
</comment>
<dbReference type="PANTHER" id="PTHR43381">
    <property type="entry name" value="TRANSLATION INITIATION FACTOR IF-2-RELATED"/>
    <property type="match status" value="1"/>
</dbReference>
<feature type="compositionally biased region" description="Low complexity" evidence="9">
    <location>
        <begin position="365"/>
        <end position="381"/>
    </location>
</feature>
<evidence type="ECO:0000256" key="2">
    <source>
        <dbReference type="ARBA" id="ARBA00020675"/>
    </source>
</evidence>
<feature type="compositionally biased region" description="Basic and acidic residues" evidence="9">
    <location>
        <begin position="288"/>
        <end position="299"/>
    </location>
</feature>
<feature type="compositionally biased region" description="Low complexity" evidence="9">
    <location>
        <begin position="127"/>
        <end position="140"/>
    </location>
</feature>
<dbReference type="CDD" id="cd01887">
    <property type="entry name" value="IF2_eIF5B"/>
    <property type="match status" value="1"/>
</dbReference>
<organism evidence="11 12">
    <name type="scientific">Nannocystis radixulma</name>
    <dbReference type="NCBI Taxonomy" id="2995305"/>
    <lineage>
        <taxon>Bacteria</taxon>
        <taxon>Pseudomonadati</taxon>
        <taxon>Myxococcota</taxon>
        <taxon>Polyangia</taxon>
        <taxon>Nannocystales</taxon>
        <taxon>Nannocystaceae</taxon>
        <taxon>Nannocystis</taxon>
    </lineage>
</organism>
<evidence type="ECO:0000256" key="9">
    <source>
        <dbReference type="SAM" id="MobiDB-lite"/>
    </source>
</evidence>
<dbReference type="InterPro" id="IPR000178">
    <property type="entry name" value="TF_IF2_bacterial-like"/>
</dbReference>
<evidence type="ECO:0000259" key="10">
    <source>
        <dbReference type="PROSITE" id="PS51722"/>
    </source>
</evidence>
<keyword evidence="4 7" id="KW-0547">Nucleotide-binding</keyword>
<feature type="compositionally biased region" description="Low complexity" evidence="9">
    <location>
        <begin position="434"/>
        <end position="463"/>
    </location>
</feature>
<keyword evidence="7" id="KW-0963">Cytoplasm</keyword>
<feature type="compositionally biased region" description="Low complexity" evidence="9">
    <location>
        <begin position="303"/>
        <end position="316"/>
    </location>
</feature>
<evidence type="ECO:0000256" key="3">
    <source>
        <dbReference type="ARBA" id="ARBA00022540"/>
    </source>
</evidence>
<evidence type="ECO:0000256" key="5">
    <source>
        <dbReference type="ARBA" id="ARBA00022917"/>
    </source>
</evidence>
<dbReference type="GO" id="GO:0003743">
    <property type="term" value="F:translation initiation factor activity"/>
    <property type="evidence" value="ECO:0007669"/>
    <property type="project" value="UniProtKB-KW"/>
</dbReference>
<comment type="function">
    <text evidence="7 8">One of the essential components for the initiation of protein synthesis. Protects formylmethionyl-tRNA from spontaneous hydrolysis and promotes its binding to the 30S ribosomal subunits. Also involved in the hydrolysis of GTP during the formation of the 70S ribosomal complex.</text>
</comment>
<evidence type="ECO:0000256" key="1">
    <source>
        <dbReference type="ARBA" id="ARBA00007733"/>
    </source>
</evidence>
<dbReference type="InterPro" id="IPR000795">
    <property type="entry name" value="T_Tr_GTP-bd_dom"/>
</dbReference>
<keyword evidence="3 7" id="KW-0396">Initiation factor</keyword>
<protein>
    <recommendedName>
        <fullName evidence="2 7">Translation initiation factor IF-2</fullName>
    </recommendedName>
</protein>
<dbReference type="InterPro" id="IPR044145">
    <property type="entry name" value="IF2_II"/>
</dbReference>
<reference evidence="11 12" key="1">
    <citation type="submission" date="2022-11" db="EMBL/GenBank/DDBJ databases">
        <title>Minimal conservation of predation-associated metabolite biosynthetic gene clusters underscores biosynthetic potential of Myxococcota including descriptions for ten novel species: Archangium lansinium sp. nov., Myxococcus landrumus sp. nov., Nannocystis bai.</title>
        <authorList>
            <person name="Ahearne A."/>
            <person name="Stevens C."/>
            <person name="Dowd S."/>
        </authorList>
    </citation>
    <scope>NUCLEOTIDE SEQUENCE [LARGE SCALE GENOMIC DNA]</scope>
    <source>
        <strain evidence="11 12">NCELM</strain>
    </source>
</reference>
<keyword evidence="5 7" id="KW-0648">Protein biosynthesis</keyword>
<feature type="binding site" evidence="7">
    <location>
        <begin position="657"/>
        <end position="664"/>
    </location>
    <ligand>
        <name>GTP</name>
        <dbReference type="ChEBI" id="CHEBI:37565"/>
    </ligand>
</feature>
<dbReference type="InterPro" id="IPR005225">
    <property type="entry name" value="Small_GTP-bd"/>
</dbReference>
<dbReference type="InterPro" id="IPR036925">
    <property type="entry name" value="TIF_IF2_dom3_sf"/>
</dbReference>
<dbReference type="Pfam" id="PF00009">
    <property type="entry name" value="GTP_EFTU"/>
    <property type="match status" value="1"/>
</dbReference>
<evidence type="ECO:0000256" key="4">
    <source>
        <dbReference type="ARBA" id="ARBA00022741"/>
    </source>
</evidence>
<accession>A0ABT5BM52</accession>
<evidence type="ECO:0000256" key="8">
    <source>
        <dbReference type="RuleBase" id="RU000644"/>
    </source>
</evidence>
<feature type="region of interest" description="G-domain" evidence="7">
    <location>
        <begin position="651"/>
        <end position="799"/>
    </location>
</feature>
<feature type="region of interest" description="Disordered" evidence="9">
    <location>
        <begin position="530"/>
        <end position="568"/>
    </location>
</feature>
<dbReference type="Gene3D" id="3.40.50.10050">
    <property type="entry name" value="Translation initiation factor IF- 2, domain 3"/>
    <property type="match status" value="1"/>
</dbReference>
<dbReference type="InterPro" id="IPR015760">
    <property type="entry name" value="TIF_IF2"/>
</dbReference>
<feature type="domain" description="Tr-type G" evidence="10">
    <location>
        <begin position="648"/>
        <end position="815"/>
    </location>
</feature>
<dbReference type="SUPFAM" id="SSF52540">
    <property type="entry name" value="P-loop containing nucleoside triphosphate hydrolases"/>
    <property type="match status" value="1"/>
</dbReference>
<dbReference type="InterPro" id="IPR053905">
    <property type="entry name" value="EF-G-like_DII"/>
</dbReference>
<dbReference type="NCBIfam" id="TIGR00231">
    <property type="entry name" value="small_GTP"/>
    <property type="match status" value="1"/>
</dbReference>
<dbReference type="Pfam" id="PF11987">
    <property type="entry name" value="IF-2"/>
    <property type="match status" value="1"/>
</dbReference>
<feature type="compositionally biased region" description="Pro residues" evidence="9">
    <location>
        <begin position="94"/>
        <end position="106"/>
    </location>
</feature>
<dbReference type="RefSeq" id="WP_272007900.1">
    <property type="nucleotide sequence ID" value="NZ_JAQNDN010000024.1"/>
</dbReference>
<feature type="compositionally biased region" description="Basic and acidic residues" evidence="9">
    <location>
        <begin position="54"/>
        <end position="63"/>
    </location>
</feature>
<feature type="compositionally biased region" description="Basic and acidic residues" evidence="9">
    <location>
        <begin position="160"/>
        <end position="183"/>
    </location>
</feature>
<evidence type="ECO:0000256" key="6">
    <source>
        <dbReference type="ARBA" id="ARBA00023134"/>
    </source>
</evidence>
<dbReference type="InterPro" id="IPR027417">
    <property type="entry name" value="P-loop_NTPase"/>
</dbReference>
<dbReference type="Proteomes" id="UP001217838">
    <property type="component" value="Unassembled WGS sequence"/>
</dbReference>
<dbReference type="CDD" id="cd03702">
    <property type="entry name" value="IF2_mtIF2_II"/>
    <property type="match status" value="1"/>
</dbReference>
<evidence type="ECO:0000256" key="7">
    <source>
        <dbReference type="HAMAP-Rule" id="MF_00100"/>
    </source>
</evidence>
<feature type="region of interest" description="Disordered" evidence="9">
    <location>
        <begin position="49"/>
        <end position="472"/>
    </location>
</feature>
<feature type="compositionally biased region" description="Low complexity" evidence="9">
    <location>
        <begin position="107"/>
        <end position="119"/>
    </location>
</feature>
<name>A0ABT5BM52_9BACT</name>
<dbReference type="CDD" id="cd03692">
    <property type="entry name" value="mtIF2_IVc"/>
    <property type="match status" value="1"/>
</dbReference>
<evidence type="ECO:0000313" key="11">
    <source>
        <dbReference type="EMBL" id="MDC0674031.1"/>
    </source>
</evidence>
<feature type="compositionally biased region" description="Low complexity" evidence="9">
    <location>
        <begin position="264"/>
        <end position="287"/>
    </location>
</feature>
<dbReference type="Gene3D" id="3.40.50.300">
    <property type="entry name" value="P-loop containing nucleotide triphosphate hydrolases"/>
    <property type="match status" value="1"/>
</dbReference>
<feature type="compositionally biased region" description="Low complexity" evidence="9">
    <location>
        <begin position="185"/>
        <end position="195"/>
    </location>
</feature>
<comment type="similarity">
    <text evidence="1 7 8">Belongs to the TRAFAC class translation factor GTPase superfamily. Classic translation factor GTPase family. IF-2 subfamily.</text>
</comment>
<feature type="binding site" evidence="7">
    <location>
        <begin position="703"/>
        <end position="707"/>
    </location>
    <ligand>
        <name>GTP</name>
        <dbReference type="ChEBI" id="CHEBI:37565"/>
    </ligand>
</feature>
<feature type="binding site" evidence="7">
    <location>
        <begin position="757"/>
        <end position="760"/>
    </location>
    <ligand>
        <name>GTP</name>
        <dbReference type="ChEBI" id="CHEBI:37565"/>
    </ligand>
</feature>
<dbReference type="InterPro" id="IPR006847">
    <property type="entry name" value="IF2_N"/>
</dbReference>
<dbReference type="EMBL" id="JAQNDN010000024">
    <property type="protein sequence ID" value="MDC0674031.1"/>
    <property type="molecule type" value="Genomic_DNA"/>
</dbReference>